<dbReference type="InterPro" id="IPR025166">
    <property type="entry name" value="Integrase_DNA_bind_dom"/>
</dbReference>
<dbReference type="InterPro" id="IPR011010">
    <property type="entry name" value="DNA_brk_join_enz"/>
</dbReference>
<dbReference type="GO" id="GO:0003677">
    <property type="term" value="F:DNA binding"/>
    <property type="evidence" value="ECO:0007669"/>
    <property type="project" value="UniProtKB-UniRule"/>
</dbReference>
<dbReference type="SUPFAM" id="SSF56349">
    <property type="entry name" value="DNA breaking-rejoining enzymes"/>
    <property type="match status" value="1"/>
</dbReference>
<evidence type="ECO:0000256" key="2">
    <source>
        <dbReference type="ARBA" id="ARBA00022908"/>
    </source>
</evidence>
<keyword evidence="4" id="KW-0233">DNA recombination</keyword>
<dbReference type="Gene3D" id="1.10.150.130">
    <property type="match status" value="1"/>
</dbReference>
<dbReference type="PROSITE" id="PS51898">
    <property type="entry name" value="TYR_RECOMBINASE"/>
    <property type="match status" value="1"/>
</dbReference>
<feature type="domain" description="Tyr recombinase" evidence="6">
    <location>
        <begin position="216"/>
        <end position="384"/>
    </location>
</feature>
<accession>A0A6A8A9K3</accession>
<dbReference type="InterPro" id="IPR053876">
    <property type="entry name" value="Phage_int_M"/>
</dbReference>
<dbReference type="GO" id="GO:0015074">
    <property type="term" value="P:DNA integration"/>
    <property type="evidence" value="ECO:0007669"/>
    <property type="project" value="UniProtKB-KW"/>
</dbReference>
<dbReference type="EMBL" id="WIXI01000038">
    <property type="protein sequence ID" value="MQY45946.1"/>
    <property type="molecule type" value="Genomic_DNA"/>
</dbReference>
<protein>
    <submittedName>
        <fullName evidence="8">DUF4102 domain-containing protein</fullName>
    </submittedName>
</protein>
<reference evidence="8 9" key="1">
    <citation type="submission" date="2019-11" db="EMBL/GenBank/DDBJ databases">
        <title>Genome analysis of Rhizobacterium cereale a novel genus and species isolated from maize roots in North Spain.</title>
        <authorList>
            <person name="Menendez E."/>
            <person name="Flores-Felix J.D."/>
            <person name="Ramirez-Bahena M.-H."/>
            <person name="Igual J.M."/>
            <person name="Garcia-Fraile P."/>
            <person name="Peix A."/>
            <person name="Velazquez E."/>
        </authorList>
    </citation>
    <scope>NUCLEOTIDE SEQUENCE [LARGE SCALE GENOMIC DNA]</scope>
    <source>
        <strain evidence="8 9">RZME27</strain>
    </source>
</reference>
<comment type="similarity">
    <text evidence="1">Belongs to the 'phage' integrase family.</text>
</comment>
<gene>
    <name evidence="8" type="ORF">GAO09_07725</name>
</gene>
<dbReference type="Pfam" id="PF22022">
    <property type="entry name" value="Phage_int_M"/>
    <property type="match status" value="1"/>
</dbReference>
<evidence type="ECO:0000259" key="6">
    <source>
        <dbReference type="PROSITE" id="PS51898"/>
    </source>
</evidence>
<dbReference type="InterPro" id="IPR050808">
    <property type="entry name" value="Phage_Integrase"/>
</dbReference>
<comment type="caution">
    <text evidence="8">The sequence shown here is derived from an EMBL/GenBank/DDBJ whole genome shotgun (WGS) entry which is preliminary data.</text>
</comment>
<dbReference type="AlphaFoldDB" id="A0A6A8A9K3"/>
<evidence type="ECO:0000313" key="9">
    <source>
        <dbReference type="Proteomes" id="UP000435138"/>
    </source>
</evidence>
<dbReference type="CDD" id="cd00801">
    <property type="entry name" value="INT_P4_C"/>
    <property type="match status" value="1"/>
</dbReference>
<name>A0A6A8A9K3_9HYPH</name>
<feature type="domain" description="Core-binding (CB)" evidence="7">
    <location>
        <begin position="100"/>
        <end position="181"/>
    </location>
</feature>
<evidence type="ECO:0000256" key="4">
    <source>
        <dbReference type="ARBA" id="ARBA00023172"/>
    </source>
</evidence>
<dbReference type="Pfam" id="PF13356">
    <property type="entry name" value="Arm-DNA-bind_3"/>
    <property type="match status" value="1"/>
</dbReference>
<dbReference type="InterPro" id="IPR002104">
    <property type="entry name" value="Integrase_catalytic"/>
</dbReference>
<evidence type="ECO:0000313" key="8">
    <source>
        <dbReference type="EMBL" id="MQY45946.1"/>
    </source>
</evidence>
<sequence>MRSINKLSAQRVMKEVKPGRYGDGGGLWLQVSQSGTKAWIFRFMKNGRARQMGLGSTETFSLKEARERARDARKLLSDGYDPIESRQATKNAEVSDKRGITFNEAASRYIKAHSPGWRNTKHAAQWQSSLSTYANKTIGDVDVAQIDTSHVVTILEPIWTTKTETASRLRGRIESVLDWATARTFREGENPARWRGHLDKLLAARNKVSRVKHHGALPYASAPEFFRKLRVLEHQSARALEFTILTAARTGEALGARWTEFDLEAGIWVVPGERMKSARNHRVPLSKQTVEMLVAQPRLGDYVFAGARRNQPLSNMAMLQLLRGMHGTEGLTVHGFRSTFRDWAAETTNFPRDVAEAALAHVIGDKTEAAYRRGDALQKRRHMMQDWANFCSESAPAGCDQSV</sequence>
<dbReference type="InterPro" id="IPR010998">
    <property type="entry name" value="Integrase_recombinase_N"/>
</dbReference>
<keyword evidence="2" id="KW-0229">DNA integration</keyword>
<dbReference type="Gene3D" id="3.30.160.390">
    <property type="entry name" value="Integrase, DNA-binding domain"/>
    <property type="match status" value="1"/>
</dbReference>
<evidence type="ECO:0000256" key="3">
    <source>
        <dbReference type="ARBA" id="ARBA00023125"/>
    </source>
</evidence>
<keyword evidence="9" id="KW-1185">Reference proteome</keyword>
<dbReference type="InterPro" id="IPR013762">
    <property type="entry name" value="Integrase-like_cat_sf"/>
</dbReference>
<evidence type="ECO:0000256" key="1">
    <source>
        <dbReference type="ARBA" id="ARBA00008857"/>
    </source>
</evidence>
<evidence type="ECO:0000259" key="7">
    <source>
        <dbReference type="PROSITE" id="PS51900"/>
    </source>
</evidence>
<keyword evidence="3 5" id="KW-0238">DNA-binding</keyword>
<dbReference type="InterPro" id="IPR044068">
    <property type="entry name" value="CB"/>
</dbReference>
<dbReference type="Gene3D" id="1.10.443.10">
    <property type="entry name" value="Intergrase catalytic core"/>
    <property type="match status" value="1"/>
</dbReference>
<dbReference type="PROSITE" id="PS51900">
    <property type="entry name" value="CB"/>
    <property type="match status" value="1"/>
</dbReference>
<proteinExistence type="inferred from homology"/>
<organism evidence="8 9">
    <name type="scientific">Endobacterium cereale</name>
    <dbReference type="NCBI Taxonomy" id="2663029"/>
    <lineage>
        <taxon>Bacteria</taxon>
        <taxon>Pseudomonadati</taxon>
        <taxon>Pseudomonadota</taxon>
        <taxon>Alphaproteobacteria</taxon>
        <taxon>Hyphomicrobiales</taxon>
        <taxon>Rhizobiaceae</taxon>
        <taxon>Endobacterium</taxon>
    </lineage>
</organism>
<dbReference type="PANTHER" id="PTHR30629:SF2">
    <property type="entry name" value="PROPHAGE INTEGRASE INTS-RELATED"/>
    <property type="match status" value="1"/>
</dbReference>
<dbReference type="Proteomes" id="UP000435138">
    <property type="component" value="Unassembled WGS sequence"/>
</dbReference>
<dbReference type="InterPro" id="IPR038488">
    <property type="entry name" value="Integrase_DNA-bd_sf"/>
</dbReference>
<dbReference type="GO" id="GO:0006310">
    <property type="term" value="P:DNA recombination"/>
    <property type="evidence" value="ECO:0007669"/>
    <property type="project" value="UniProtKB-KW"/>
</dbReference>
<dbReference type="PANTHER" id="PTHR30629">
    <property type="entry name" value="PROPHAGE INTEGRASE"/>
    <property type="match status" value="1"/>
</dbReference>
<dbReference type="Pfam" id="PF00589">
    <property type="entry name" value="Phage_integrase"/>
    <property type="match status" value="1"/>
</dbReference>
<evidence type="ECO:0000256" key="5">
    <source>
        <dbReference type="PROSITE-ProRule" id="PRU01248"/>
    </source>
</evidence>